<dbReference type="InterPro" id="IPR054599">
    <property type="entry name" value="TFIIIA_Zfn-C2H2"/>
</dbReference>
<dbReference type="InterPro" id="IPR036236">
    <property type="entry name" value="Znf_C2H2_sf"/>
</dbReference>
<gene>
    <name evidence="13" type="ORF">g.21832</name>
</gene>
<keyword evidence="9" id="KW-0539">Nucleus</keyword>
<evidence type="ECO:0000256" key="1">
    <source>
        <dbReference type="ARBA" id="ARBA00004123"/>
    </source>
</evidence>
<evidence type="ECO:0000256" key="6">
    <source>
        <dbReference type="ARBA" id="ARBA00022884"/>
    </source>
</evidence>
<evidence type="ECO:0000256" key="8">
    <source>
        <dbReference type="ARBA" id="ARBA00023163"/>
    </source>
</evidence>
<keyword evidence="3" id="KW-0677">Repeat</keyword>
<dbReference type="Gene3D" id="3.30.160.60">
    <property type="entry name" value="Classic Zinc Finger"/>
    <property type="match status" value="6"/>
</dbReference>
<keyword evidence="5" id="KW-0862">Zinc</keyword>
<protein>
    <recommendedName>
        <fullName evidence="12">C2H2-type domain-containing protein</fullName>
    </recommendedName>
</protein>
<feature type="domain" description="C2H2-type" evidence="12">
    <location>
        <begin position="69"/>
        <end position="95"/>
    </location>
</feature>
<dbReference type="GO" id="GO:0008270">
    <property type="term" value="F:zinc ion binding"/>
    <property type="evidence" value="ECO:0007669"/>
    <property type="project" value="UniProtKB-KW"/>
</dbReference>
<sequence length="387" mass="45127">MGRGTSESESEISNYGESFEFNGKNKIEIKRKFYESKKHKCDYEGCEKSFYRPSKLEAHRKLHKNERPFLCKSEGCSKAYTNSSHLKRHAQTCHSVVASSTSIRCPEPGCNMLLKTKQFLNRHIKRRHAEFPYKCSECSEKFKRSRNLKEHLFIHTGVHPYCCETCSRGFEKMYDLKRHQRSHRSYTCKLQSCSEIFTSMSQYRKHMAKIHKPDYVCKVCDKKFTTRGNLTTHLWVQHSSTTLKCRVEGCEQSFNHEKYLKQHVEHVHDRLHEYVCPVEGCDKILHWKRSLFTHVTHHNTTRIKKPRKKQKERKDKGKPKISVAAELTGIKLSSDSHQKLILKETVDTDTETLSIISASSEVLNTINPRENLDTLCAVDVPLNLSQC</sequence>
<feature type="domain" description="C2H2-type" evidence="12">
    <location>
        <begin position="215"/>
        <end position="243"/>
    </location>
</feature>
<evidence type="ECO:0000313" key="13">
    <source>
        <dbReference type="EMBL" id="JAT21598.1"/>
    </source>
</evidence>
<name>A0A1B6LD23_9HEMI</name>
<evidence type="ECO:0000256" key="9">
    <source>
        <dbReference type="ARBA" id="ARBA00023242"/>
    </source>
</evidence>
<evidence type="ECO:0000256" key="3">
    <source>
        <dbReference type="ARBA" id="ARBA00022737"/>
    </source>
</evidence>
<feature type="domain" description="C2H2-type" evidence="12">
    <location>
        <begin position="161"/>
        <end position="183"/>
    </location>
</feature>
<feature type="domain" description="C2H2-type" evidence="12">
    <location>
        <begin position="133"/>
        <end position="160"/>
    </location>
</feature>
<dbReference type="PANTHER" id="PTHR46179">
    <property type="entry name" value="ZINC FINGER PROTEIN"/>
    <property type="match status" value="1"/>
</dbReference>
<dbReference type="PROSITE" id="PS00028">
    <property type="entry name" value="ZINC_FINGER_C2H2_1"/>
    <property type="match status" value="8"/>
</dbReference>
<dbReference type="EMBL" id="GEBQ01018379">
    <property type="protein sequence ID" value="JAT21598.1"/>
    <property type="molecule type" value="Transcribed_RNA"/>
</dbReference>
<dbReference type="SUPFAM" id="SSF57667">
    <property type="entry name" value="beta-beta-alpha zinc fingers"/>
    <property type="match status" value="4"/>
</dbReference>
<keyword evidence="6" id="KW-0694">RNA-binding</keyword>
<dbReference type="InterPro" id="IPR051061">
    <property type="entry name" value="Zinc_finger_trans_reg"/>
</dbReference>
<dbReference type="Pfam" id="PF22110">
    <property type="entry name" value="TFIIIA_zf-C2H2"/>
    <property type="match status" value="1"/>
</dbReference>
<evidence type="ECO:0000256" key="10">
    <source>
        <dbReference type="PROSITE-ProRule" id="PRU00042"/>
    </source>
</evidence>
<dbReference type="GO" id="GO:0006357">
    <property type="term" value="P:regulation of transcription by RNA polymerase II"/>
    <property type="evidence" value="ECO:0007669"/>
    <property type="project" value="TreeGrafter"/>
</dbReference>
<dbReference type="AlphaFoldDB" id="A0A1B6LD23"/>
<dbReference type="Pfam" id="PF00096">
    <property type="entry name" value="zf-C2H2"/>
    <property type="match status" value="4"/>
</dbReference>
<organism evidence="13">
    <name type="scientific">Graphocephala atropunctata</name>
    <dbReference type="NCBI Taxonomy" id="36148"/>
    <lineage>
        <taxon>Eukaryota</taxon>
        <taxon>Metazoa</taxon>
        <taxon>Ecdysozoa</taxon>
        <taxon>Arthropoda</taxon>
        <taxon>Hexapoda</taxon>
        <taxon>Insecta</taxon>
        <taxon>Pterygota</taxon>
        <taxon>Neoptera</taxon>
        <taxon>Paraneoptera</taxon>
        <taxon>Hemiptera</taxon>
        <taxon>Auchenorrhyncha</taxon>
        <taxon>Membracoidea</taxon>
        <taxon>Cicadellidae</taxon>
        <taxon>Cicadellinae</taxon>
        <taxon>Cicadellini</taxon>
        <taxon>Graphocephala</taxon>
    </lineage>
</organism>
<dbReference type="SMART" id="SM00355">
    <property type="entry name" value="ZnF_C2H2"/>
    <property type="match status" value="9"/>
</dbReference>
<feature type="region of interest" description="Disordered" evidence="11">
    <location>
        <begin position="298"/>
        <end position="319"/>
    </location>
</feature>
<dbReference type="PANTHER" id="PTHR46179:SF13">
    <property type="entry name" value="C2H2-TYPE DOMAIN-CONTAINING PROTEIN"/>
    <property type="match status" value="1"/>
</dbReference>
<keyword evidence="4 10" id="KW-0863">Zinc-finger</keyword>
<dbReference type="GO" id="GO:0005634">
    <property type="term" value="C:nucleus"/>
    <property type="evidence" value="ECO:0007669"/>
    <property type="project" value="UniProtKB-SubCell"/>
</dbReference>
<dbReference type="FunFam" id="3.30.160.60:FF:000870">
    <property type="entry name" value="zinc finger protein 197 isoform X1"/>
    <property type="match status" value="1"/>
</dbReference>
<evidence type="ECO:0000256" key="4">
    <source>
        <dbReference type="ARBA" id="ARBA00022771"/>
    </source>
</evidence>
<evidence type="ECO:0000256" key="11">
    <source>
        <dbReference type="SAM" id="MobiDB-lite"/>
    </source>
</evidence>
<accession>A0A1B6LD23</accession>
<evidence type="ECO:0000256" key="7">
    <source>
        <dbReference type="ARBA" id="ARBA00023015"/>
    </source>
</evidence>
<evidence type="ECO:0000259" key="12">
    <source>
        <dbReference type="PROSITE" id="PS50157"/>
    </source>
</evidence>
<dbReference type="GO" id="GO:0003723">
    <property type="term" value="F:RNA binding"/>
    <property type="evidence" value="ECO:0007669"/>
    <property type="project" value="UniProtKB-KW"/>
</dbReference>
<feature type="domain" description="C2H2-type" evidence="12">
    <location>
        <begin position="39"/>
        <end position="68"/>
    </location>
</feature>
<evidence type="ECO:0000256" key="2">
    <source>
        <dbReference type="ARBA" id="ARBA00022723"/>
    </source>
</evidence>
<feature type="domain" description="C2H2-type" evidence="12">
    <location>
        <begin position="243"/>
        <end position="273"/>
    </location>
</feature>
<dbReference type="PROSITE" id="PS50157">
    <property type="entry name" value="ZINC_FINGER_C2H2_2"/>
    <property type="match status" value="7"/>
</dbReference>
<dbReference type="InterPro" id="IPR013087">
    <property type="entry name" value="Znf_C2H2_type"/>
</dbReference>
<reference evidence="13" key="1">
    <citation type="submission" date="2015-11" db="EMBL/GenBank/DDBJ databases">
        <title>De novo transcriptome assembly of four potential Pierce s Disease insect vectors from Arizona vineyards.</title>
        <authorList>
            <person name="Tassone E.E."/>
        </authorList>
    </citation>
    <scope>NUCLEOTIDE SEQUENCE</scope>
</reference>
<feature type="domain" description="C2H2-type" evidence="12">
    <location>
        <begin position="186"/>
        <end position="216"/>
    </location>
</feature>
<comment type="subcellular location">
    <subcellularLocation>
        <location evidence="1">Nucleus</location>
    </subcellularLocation>
</comment>
<keyword evidence="7" id="KW-0805">Transcription regulation</keyword>
<keyword evidence="8" id="KW-0804">Transcription</keyword>
<evidence type="ECO:0000256" key="5">
    <source>
        <dbReference type="ARBA" id="ARBA00022833"/>
    </source>
</evidence>
<proteinExistence type="predicted"/>
<keyword evidence="2" id="KW-0479">Metal-binding</keyword>